<comment type="caution">
    <text evidence="1">The sequence shown here is derived from an EMBL/GenBank/DDBJ whole genome shotgun (WGS) entry which is preliminary data.</text>
</comment>
<sequence length="139" mass="15303">MKRSGFVRKPGKVYATLTRATPMKSTCSVKVKRKRVTKAEGSDYLAACRGESCYLRVPGVCCGRIDTVVPCHSNQSKHGKGMGIKAKHEFTVPGCLTCHAWLDQGDAPRETKVLRFDAALDAWVPVRAEKMGMPMLEFA</sequence>
<dbReference type="Proteomes" id="UP000198900">
    <property type="component" value="Unassembled WGS sequence"/>
</dbReference>
<evidence type="ECO:0008006" key="3">
    <source>
        <dbReference type="Google" id="ProtNLM"/>
    </source>
</evidence>
<dbReference type="AlphaFoldDB" id="A0A7Z7BC43"/>
<dbReference type="Gene3D" id="3.30.50.20">
    <property type="entry name" value="prophage-derive protein ybcO"/>
    <property type="match status" value="1"/>
</dbReference>
<gene>
    <name evidence="1" type="ORF">SAMN04487926_12141</name>
</gene>
<dbReference type="InterPro" id="IPR010774">
    <property type="entry name" value="YbcO"/>
</dbReference>
<dbReference type="Pfam" id="PF07102">
    <property type="entry name" value="YbcO"/>
    <property type="match status" value="1"/>
</dbReference>
<evidence type="ECO:0000313" key="2">
    <source>
        <dbReference type="Proteomes" id="UP000198900"/>
    </source>
</evidence>
<evidence type="ECO:0000313" key="1">
    <source>
        <dbReference type="EMBL" id="SDI65010.1"/>
    </source>
</evidence>
<organism evidence="1 2">
    <name type="scientific">Paraburkholderia steynii</name>
    <dbReference type="NCBI Taxonomy" id="1245441"/>
    <lineage>
        <taxon>Bacteria</taxon>
        <taxon>Pseudomonadati</taxon>
        <taxon>Pseudomonadota</taxon>
        <taxon>Betaproteobacteria</taxon>
        <taxon>Burkholderiales</taxon>
        <taxon>Burkholderiaceae</taxon>
        <taxon>Paraburkholderia</taxon>
    </lineage>
</organism>
<proteinExistence type="predicted"/>
<dbReference type="EMBL" id="FNDI01000021">
    <property type="protein sequence ID" value="SDI65010.1"/>
    <property type="molecule type" value="Genomic_DNA"/>
</dbReference>
<dbReference type="RefSeq" id="WP_091785020.1">
    <property type="nucleotide sequence ID" value="NZ_FNDI01000021.1"/>
</dbReference>
<accession>A0A7Z7BC43</accession>
<name>A0A7Z7BC43_9BURK</name>
<keyword evidence="2" id="KW-1185">Reference proteome</keyword>
<protein>
    <recommendedName>
        <fullName evidence="3">DUF1364 domain-containing protein</fullName>
    </recommendedName>
</protein>
<reference evidence="1" key="1">
    <citation type="submission" date="2016-10" db="EMBL/GenBank/DDBJ databases">
        <authorList>
            <person name="Varghese N."/>
            <person name="Submissions S."/>
        </authorList>
    </citation>
    <scope>NUCLEOTIDE SEQUENCE [LARGE SCALE GENOMIC DNA]</scope>
    <source>
        <strain evidence="1">YR281</strain>
    </source>
</reference>